<evidence type="ECO:0000313" key="2">
    <source>
        <dbReference type="Proteomes" id="UP000489600"/>
    </source>
</evidence>
<evidence type="ECO:0000313" key="1">
    <source>
        <dbReference type="EMBL" id="VVB11376.1"/>
    </source>
</evidence>
<comment type="caution">
    <text evidence="1">The sequence shown here is derived from an EMBL/GenBank/DDBJ whole genome shotgun (WGS) entry which is preliminary data.</text>
</comment>
<proteinExistence type="predicted"/>
<dbReference type="EMBL" id="CABITT030000007">
    <property type="protein sequence ID" value="VVB11376.1"/>
    <property type="molecule type" value="Genomic_DNA"/>
</dbReference>
<protein>
    <submittedName>
        <fullName evidence="1">Uncharacterized protein</fullName>
    </submittedName>
</protein>
<organism evidence="1 2">
    <name type="scientific">Arabis nemorensis</name>
    <dbReference type="NCBI Taxonomy" id="586526"/>
    <lineage>
        <taxon>Eukaryota</taxon>
        <taxon>Viridiplantae</taxon>
        <taxon>Streptophyta</taxon>
        <taxon>Embryophyta</taxon>
        <taxon>Tracheophyta</taxon>
        <taxon>Spermatophyta</taxon>
        <taxon>Magnoliopsida</taxon>
        <taxon>eudicotyledons</taxon>
        <taxon>Gunneridae</taxon>
        <taxon>Pentapetalae</taxon>
        <taxon>rosids</taxon>
        <taxon>malvids</taxon>
        <taxon>Brassicales</taxon>
        <taxon>Brassicaceae</taxon>
        <taxon>Arabideae</taxon>
        <taxon>Arabis</taxon>
    </lineage>
</organism>
<sequence>MDKLMKRPTIDGQTFYVDTLTDLAQEVFYEIHPIDPLERTLVNSVVEEGQFDEVAKGYARMMDASKKVMSLVANVKRL</sequence>
<keyword evidence="2" id="KW-1185">Reference proteome</keyword>
<dbReference type="AlphaFoldDB" id="A0A565CCP3"/>
<name>A0A565CCP3_9BRAS</name>
<reference evidence="1" key="1">
    <citation type="submission" date="2019-07" db="EMBL/GenBank/DDBJ databases">
        <authorList>
            <person name="Dittberner H."/>
        </authorList>
    </citation>
    <scope>NUCLEOTIDE SEQUENCE [LARGE SCALE GENOMIC DNA]</scope>
</reference>
<dbReference type="Proteomes" id="UP000489600">
    <property type="component" value="Unassembled WGS sequence"/>
</dbReference>
<dbReference type="OrthoDB" id="1105819at2759"/>
<accession>A0A565CCP3</accession>
<gene>
    <name evidence="1" type="ORF">ANE_LOCUS21820</name>
</gene>